<dbReference type="EMBL" id="CP048222">
    <property type="protein sequence ID" value="QHT69691.1"/>
    <property type="molecule type" value="Genomic_DNA"/>
</dbReference>
<dbReference type="KEGG" id="rhoz:GXP67_25110"/>
<dbReference type="PANTHER" id="PTHR16026:SF0">
    <property type="entry name" value="CARTILAGE ACIDIC PROTEIN 1"/>
    <property type="match status" value="1"/>
</dbReference>
<evidence type="ECO:0000313" key="3">
    <source>
        <dbReference type="EMBL" id="QHT69691.1"/>
    </source>
</evidence>
<name>A0A6C0GNR1_9BACT</name>
<dbReference type="InterPro" id="IPR013517">
    <property type="entry name" value="FG-GAP"/>
</dbReference>
<feature type="domain" description="ASPIC/UnbV" evidence="2">
    <location>
        <begin position="653"/>
        <end position="723"/>
    </location>
</feature>
<dbReference type="Gene3D" id="2.130.10.130">
    <property type="entry name" value="Integrin alpha, N-terminal"/>
    <property type="match status" value="2"/>
</dbReference>
<dbReference type="SUPFAM" id="SSF69318">
    <property type="entry name" value="Integrin alpha N-terminal domain"/>
    <property type="match status" value="1"/>
</dbReference>
<dbReference type="Pfam" id="PF07593">
    <property type="entry name" value="UnbV_ASPIC"/>
    <property type="match status" value="1"/>
</dbReference>
<keyword evidence="4" id="KW-1185">Reference proteome</keyword>
<dbReference type="InterPro" id="IPR027039">
    <property type="entry name" value="Crtac1"/>
</dbReference>
<dbReference type="InterPro" id="IPR011519">
    <property type="entry name" value="UnbV_ASPIC"/>
</dbReference>
<keyword evidence="1" id="KW-0732">Signal</keyword>
<evidence type="ECO:0000256" key="1">
    <source>
        <dbReference type="ARBA" id="ARBA00022729"/>
    </source>
</evidence>
<protein>
    <submittedName>
        <fullName evidence="3">CRTAC1 family protein</fullName>
    </submittedName>
</protein>
<organism evidence="3 4">
    <name type="scientific">Rhodocytophaga rosea</name>
    <dbReference type="NCBI Taxonomy" id="2704465"/>
    <lineage>
        <taxon>Bacteria</taxon>
        <taxon>Pseudomonadati</taxon>
        <taxon>Bacteroidota</taxon>
        <taxon>Cytophagia</taxon>
        <taxon>Cytophagales</taxon>
        <taxon>Rhodocytophagaceae</taxon>
        <taxon>Rhodocytophaga</taxon>
    </lineage>
</organism>
<proteinExistence type="predicted"/>
<reference evidence="3 4" key="1">
    <citation type="submission" date="2020-01" db="EMBL/GenBank/DDBJ databases">
        <authorList>
            <person name="Kim M.K."/>
        </authorList>
    </citation>
    <scope>NUCLEOTIDE SEQUENCE [LARGE SCALE GENOMIC DNA]</scope>
    <source>
        <strain evidence="3 4">172606-1</strain>
    </source>
</reference>
<dbReference type="Proteomes" id="UP000480178">
    <property type="component" value="Chromosome"/>
</dbReference>
<evidence type="ECO:0000313" key="4">
    <source>
        <dbReference type="Proteomes" id="UP000480178"/>
    </source>
</evidence>
<dbReference type="SUPFAM" id="SSF48452">
    <property type="entry name" value="TPR-like"/>
    <property type="match status" value="1"/>
</dbReference>
<gene>
    <name evidence="3" type="ORF">GXP67_25110</name>
</gene>
<accession>A0A6C0GNR1</accession>
<dbReference type="InterPro" id="IPR028994">
    <property type="entry name" value="Integrin_alpha_N"/>
</dbReference>
<dbReference type="Pfam" id="PF13517">
    <property type="entry name" value="FG-GAP_3"/>
    <property type="match status" value="3"/>
</dbReference>
<evidence type="ECO:0000259" key="2">
    <source>
        <dbReference type="Pfam" id="PF07593"/>
    </source>
</evidence>
<dbReference type="AlphaFoldDB" id="A0A6C0GNR1"/>
<dbReference type="InterPro" id="IPR011990">
    <property type="entry name" value="TPR-like_helical_dom_sf"/>
</dbReference>
<dbReference type="RefSeq" id="WP_162445675.1">
    <property type="nucleotide sequence ID" value="NZ_CP048222.1"/>
</dbReference>
<dbReference type="PANTHER" id="PTHR16026">
    <property type="entry name" value="CARTILAGE ACIDIC PROTEIN 1"/>
    <property type="match status" value="1"/>
</dbReference>
<sequence>MRLSHYLIICLGILFSTCKPGVKQQEKSGMVALLEQTARESFYVPANIYASKTRIAHFDSLYKVSSPLERNKFRFLQAESCLFGGKTEQSIQILEELLQIRDKNRFVEGLEPHQEEQLTTLLALSYLRLGEQQNCITNHTSASCIIPIAPAGFHQLPEGSRKATELYQKILENNSHDYSSRWLLNVAYMTLGEYPTKVPERWLIPPKAFASEYPLQSFQEIAPNLGLDDNRLAGGSVVDDFNGDHYLDILITSWAASHQMRLFINNRNGTFSEKTKEAGLTGITGGLNMVQADYNNDGFTDVFVLRGAWLETLGKHPNSLLRNNGNGTFTDVTEEAGILSFHPTQTGVWQDFNKDGWVDLFIGNESSGEDNIHPCELFLNNRDGTFTEVAKRAGVQVSTDGELYYVKGVTAGDYDNDGWPDLYLSALDDRNPNILFKNTGLSRDSIPQFVNVSQAAGLGENISSFPTWFWDYDNDGWLDLFVAGFQRSVFWESITKDVAAEYLGLPFGAETARLYHNNADGTFSDVSEQVGLKKITYAMGANFGDFDNDGFLDMYLATGEVNFASIIPNKAFRNQNGTKFQDVTTAGGFGHLQKGHAVSFADLDNDGDQDIYAVMGGAYEGDIFRNALFENPYQNTNNWITIQLKGTTSNAAGIGGRIKLTLQNNGKTRTIHRDLNSGGSFGCSPLRAQIGLGTADTIRKIEVTWPSSKTTQVLENIAANQFIVIEEKKKGFKQLNLQAFKFATSAGFLLHNPIPIDWFHFIHPKFCIIRT</sequence>